<evidence type="ECO:0000313" key="2">
    <source>
        <dbReference type="Proteomes" id="UP001557470"/>
    </source>
</evidence>
<dbReference type="Proteomes" id="UP001557470">
    <property type="component" value="Unassembled WGS sequence"/>
</dbReference>
<accession>A0ABD0XAQ4</accession>
<keyword evidence="2" id="KW-1185">Reference proteome</keyword>
<comment type="caution">
    <text evidence="1">The sequence shown here is derived from an EMBL/GenBank/DDBJ whole genome shotgun (WGS) entry which is preliminary data.</text>
</comment>
<dbReference type="EMBL" id="JAGEUA010000002">
    <property type="protein sequence ID" value="KAL1006046.1"/>
    <property type="molecule type" value="Genomic_DNA"/>
</dbReference>
<protein>
    <submittedName>
        <fullName evidence="1">Uncharacterized protein</fullName>
    </submittedName>
</protein>
<proteinExistence type="predicted"/>
<gene>
    <name evidence="1" type="ORF">UPYG_G00067190</name>
</gene>
<sequence length="168" mass="18616">MEELQLLPPPGMEELQLLPPPGMEELLLLPPPGMEDLQLLPPPGVEELQLLPPPGMEELLLLGGEFKPPAPPGREELPFWGEELRLPPPVYQWHRHTYLLCPYCWCRLPFTRGLSSLDAIAAVSFGGPLFSSWVRYPPSLFTSWLLRGRPLDCGGGLPFGSQAFGGLL</sequence>
<name>A0ABD0XAQ4_UMBPY</name>
<organism evidence="1 2">
    <name type="scientific">Umbra pygmaea</name>
    <name type="common">Eastern mudminnow</name>
    <dbReference type="NCBI Taxonomy" id="75934"/>
    <lineage>
        <taxon>Eukaryota</taxon>
        <taxon>Metazoa</taxon>
        <taxon>Chordata</taxon>
        <taxon>Craniata</taxon>
        <taxon>Vertebrata</taxon>
        <taxon>Euteleostomi</taxon>
        <taxon>Actinopterygii</taxon>
        <taxon>Neopterygii</taxon>
        <taxon>Teleostei</taxon>
        <taxon>Protacanthopterygii</taxon>
        <taxon>Esociformes</taxon>
        <taxon>Umbridae</taxon>
        <taxon>Umbra</taxon>
    </lineage>
</organism>
<evidence type="ECO:0000313" key="1">
    <source>
        <dbReference type="EMBL" id="KAL1006046.1"/>
    </source>
</evidence>
<dbReference type="AlphaFoldDB" id="A0ABD0XAQ4"/>
<reference evidence="1 2" key="1">
    <citation type="submission" date="2024-06" db="EMBL/GenBank/DDBJ databases">
        <authorList>
            <person name="Pan Q."/>
            <person name="Wen M."/>
            <person name="Jouanno E."/>
            <person name="Zahm M."/>
            <person name="Klopp C."/>
            <person name="Cabau C."/>
            <person name="Louis A."/>
            <person name="Berthelot C."/>
            <person name="Parey E."/>
            <person name="Roest Crollius H."/>
            <person name="Montfort J."/>
            <person name="Robinson-Rechavi M."/>
            <person name="Bouchez O."/>
            <person name="Lampietro C."/>
            <person name="Lopez Roques C."/>
            <person name="Donnadieu C."/>
            <person name="Postlethwait J."/>
            <person name="Bobe J."/>
            <person name="Verreycken H."/>
            <person name="Guiguen Y."/>
        </authorList>
    </citation>
    <scope>NUCLEOTIDE SEQUENCE [LARGE SCALE GENOMIC DNA]</scope>
    <source>
        <strain evidence="1">Up_M1</strain>
        <tissue evidence="1">Testis</tissue>
    </source>
</reference>